<feature type="region of interest" description="Disordered" evidence="1">
    <location>
        <begin position="1"/>
        <end position="24"/>
    </location>
</feature>
<accession>A0A6J4NMU6</accession>
<feature type="region of interest" description="Disordered" evidence="1">
    <location>
        <begin position="591"/>
        <end position="649"/>
    </location>
</feature>
<proteinExistence type="predicted"/>
<dbReference type="AlphaFoldDB" id="A0A6J4NMU6"/>
<dbReference type="EMBL" id="CADCUQ010000251">
    <property type="protein sequence ID" value="CAA9388778.1"/>
    <property type="molecule type" value="Genomic_DNA"/>
</dbReference>
<organism evidence="2">
    <name type="scientific">uncultured Phycisphaerae bacterium</name>
    <dbReference type="NCBI Taxonomy" id="904963"/>
    <lineage>
        <taxon>Bacteria</taxon>
        <taxon>Pseudomonadati</taxon>
        <taxon>Planctomycetota</taxon>
        <taxon>Phycisphaerae</taxon>
        <taxon>environmental samples</taxon>
    </lineage>
</organism>
<feature type="compositionally biased region" description="Basic and acidic residues" evidence="1">
    <location>
        <begin position="591"/>
        <end position="601"/>
    </location>
</feature>
<feature type="compositionally biased region" description="Basic and acidic residues" evidence="1">
    <location>
        <begin position="622"/>
        <end position="643"/>
    </location>
</feature>
<reference evidence="2" key="1">
    <citation type="submission" date="2020-02" db="EMBL/GenBank/DDBJ databases">
        <authorList>
            <person name="Meier V. D."/>
        </authorList>
    </citation>
    <scope>NUCLEOTIDE SEQUENCE</scope>
    <source>
        <strain evidence="2">AVDCRST_MAG64</strain>
    </source>
</reference>
<evidence type="ECO:0000313" key="2">
    <source>
        <dbReference type="EMBL" id="CAA9388778.1"/>
    </source>
</evidence>
<evidence type="ECO:0000256" key="1">
    <source>
        <dbReference type="SAM" id="MobiDB-lite"/>
    </source>
</evidence>
<protein>
    <submittedName>
        <fullName evidence="2">Uncharacterized protein</fullName>
    </submittedName>
</protein>
<sequence length="711" mass="75779">MLDDVVVPVDHPHLPVRPDLGRDRAGPLVGAGQQAGVVPGDEPAALRLEQELPDDVPGRLGHERRPVPVVARPRPRRVQRVPGGGRVRPVVVHLADGPGGREHAVQVRDVLQPLDRQPADRLVRPVRDVQVEARVLVGRPGEQVPLLAEPEAPSVVRQRREELDLGPVRLHPPDALGEPRRLAADGPVEPGVPDDAVDPVVRPVPQVARAGVGVVGAPAGEQHPPLVGLVVAVRVLQEQHVRGLGDDHPAVGEAQAGRDRQLVGEHGELVGDPVVVRVLKDADPVPALARLLYLVRVVERLGDPQPPALVPRHRDRLEDLRVAGEQLGLEPGRGDHVRHRLLGGDRLLDLGDQVPGRAPRLVRQVVRGLALAVLERRQLGLRLQRPVAGRPADAALQQVLKVLVPPGPLVVAPGGVEHPALAVRPGPGVRLLALLVVPGRQHLAALLVVHLVDVRLVPALDLPQAFEHRVVGLGVRLLEHAGAVPLEPPAGQLGQRLRLAEAEGPAVDHGVPAAAGDVVEDRRLDGRRPPVDVRVQQQGVEPLEVLRRDLPEVVDVRQVDPAEGHLADGLAEPLQRLVVAVVAEEQHLDPPGRADLVRRGDGGSAAAAVRARAGERQGGQEGRGKNAERGVDRSGQSHREGSFRKCRAASSVSRASRPCVRLGSRMDSADRGSFTFCPVSTGGTPVTRRGGFRCAVVRTVARGAPFVAQFG</sequence>
<gene>
    <name evidence="2" type="ORF">AVDCRST_MAG64-1080</name>
</gene>
<name>A0A6J4NMU6_9BACT</name>